<dbReference type="InterPro" id="IPR000700">
    <property type="entry name" value="PAS-assoc_C"/>
</dbReference>
<dbReference type="SMART" id="SM00388">
    <property type="entry name" value="HisKA"/>
    <property type="match status" value="1"/>
</dbReference>
<evidence type="ECO:0000256" key="6">
    <source>
        <dbReference type="ARBA" id="ARBA00023012"/>
    </source>
</evidence>
<feature type="domain" description="Response regulatory" evidence="11">
    <location>
        <begin position="895"/>
        <end position="1011"/>
    </location>
</feature>
<dbReference type="InterPro" id="IPR005467">
    <property type="entry name" value="His_kinase_dom"/>
</dbReference>
<evidence type="ECO:0000256" key="9">
    <source>
        <dbReference type="SAM" id="Phobius"/>
    </source>
</evidence>
<dbReference type="InterPro" id="IPR004358">
    <property type="entry name" value="Sig_transdc_His_kin-like_C"/>
</dbReference>
<dbReference type="InterPro" id="IPR036097">
    <property type="entry name" value="HisK_dim/P_sf"/>
</dbReference>
<feature type="domain" description="PAS" evidence="12">
    <location>
        <begin position="483"/>
        <end position="536"/>
    </location>
</feature>
<dbReference type="SMART" id="SM00448">
    <property type="entry name" value="REC"/>
    <property type="match status" value="1"/>
</dbReference>
<keyword evidence="5" id="KW-0418">Kinase</keyword>
<dbReference type="SUPFAM" id="SSF55874">
    <property type="entry name" value="ATPase domain of HSP90 chaperone/DNA topoisomerase II/histidine kinase"/>
    <property type="match status" value="1"/>
</dbReference>
<evidence type="ECO:0000259" key="10">
    <source>
        <dbReference type="PROSITE" id="PS50109"/>
    </source>
</evidence>
<feature type="transmembrane region" description="Helical" evidence="9">
    <location>
        <begin position="63"/>
        <end position="84"/>
    </location>
</feature>
<feature type="transmembrane region" description="Helical" evidence="9">
    <location>
        <begin position="121"/>
        <end position="141"/>
    </location>
</feature>
<keyword evidence="15" id="KW-1185">Reference proteome</keyword>
<dbReference type="InterPro" id="IPR036890">
    <property type="entry name" value="HATPase_C_sf"/>
</dbReference>
<dbReference type="InterPro" id="IPR011006">
    <property type="entry name" value="CheY-like_superfamily"/>
</dbReference>
<feature type="domain" description="PAS" evidence="12">
    <location>
        <begin position="364"/>
        <end position="434"/>
    </location>
</feature>
<dbReference type="PANTHER" id="PTHR43065:SF42">
    <property type="entry name" value="TWO-COMPONENT SENSOR PPRA"/>
    <property type="match status" value="1"/>
</dbReference>
<comment type="caution">
    <text evidence="14">The sequence shown here is derived from an EMBL/GenBank/DDBJ whole genome shotgun (WGS) entry which is preliminary data.</text>
</comment>
<dbReference type="PROSITE" id="PS50113">
    <property type="entry name" value="PAC"/>
    <property type="match status" value="1"/>
</dbReference>
<evidence type="ECO:0000313" key="14">
    <source>
        <dbReference type="EMBL" id="MDR7276931.1"/>
    </source>
</evidence>
<dbReference type="Pfam" id="PF08448">
    <property type="entry name" value="PAS_4"/>
    <property type="match status" value="1"/>
</dbReference>
<keyword evidence="9" id="KW-0812">Transmembrane</keyword>
<dbReference type="InterPro" id="IPR000014">
    <property type="entry name" value="PAS"/>
</dbReference>
<dbReference type="PROSITE" id="PS50109">
    <property type="entry name" value="HIS_KIN"/>
    <property type="match status" value="1"/>
</dbReference>
<feature type="modified residue" description="4-aspartylphosphate" evidence="7">
    <location>
        <position position="946"/>
    </location>
</feature>
<keyword evidence="4 7" id="KW-0597">Phosphoprotein</keyword>
<organism evidence="14 15">
    <name type="scientific">Catenuloplanes atrovinosus</name>
    <dbReference type="NCBI Taxonomy" id="137266"/>
    <lineage>
        <taxon>Bacteria</taxon>
        <taxon>Bacillati</taxon>
        <taxon>Actinomycetota</taxon>
        <taxon>Actinomycetes</taxon>
        <taxon>Micromonosporales</taxon>
        <taxon>Micromonosporaceae</taxon>
        <taxon>Catenuloplanes</taxon>
    </lineage>
</organism>
<dbReference type="Proteomes" id="UP001183643">
    <property type="component" value="Unassembled WGS sequence"/>
</dbReference>
<comment type="catalytic activity">
    <reaction evidence="1">
        <text>ATP + protein L-histidine = ADP + protein N-phospho-L-histidine.</text>
        <dbReference type="EC" id="2.7.13.3"/>
    </reaction>
</comment>
<sequence length="1017" mass="109681">MGALAMALVAVTTVYVVILGWMAFSYLRRRDPLLRDAMWVFASVSLLFVLGVIQVFAESVPPVVTRVFLALLFAKPVITLRLVGRLRRVPWWALAGATVAWAGTALPVLLSRDVPLPRPVIGAASGVFFALEVLAAGLLAAQAGRRAGAARIRLRYAAAATALFGTAVLVMAGGPAVAVHARLLALVSGLLYLLAFVPPRWLRRSWSSGAAYAMSRHMLTAPPDAPATRTWQHYCRCARQVLGCDLVAVVFPGAGGCARVLTDAEEPLIDREVDEREVRDLLAPPLTIDALAGWTHPPAVAVELVAASGTRFVTATPFDTRHGRAALVMLNRYRTLFADDDVALYTELAAHAAALAERAAMLAERERLAGIVQSSHDAIIGKTLDGVITSWNAGAERIYGYRAEEIIGRNAAVLLPPGRQQLERDLLRRIAAGERIELEHLQRRCKDGHAITVSLTLSPILDSSGQIAGVASISRDITERQRAESMFHELLESAPDAMVGVRRDGTVTLINAQAERMFGYDREEMLGRNIEMLVPERFRAAHPGLRARYFADPVPRRLGAGTAVTAVRKDGSEFPVEISLSALETGEGTVVSAAIRDVTDRLIAQAERDRLIAQAERDAGERRLQNARRLESLGKLAGGVAHDFNNILAVIGNYTEMLIDTFEEATALGPDEIAAARADLGHIRRAAERATGLTKQLLAFGRRDVTRAQVLSLNHVIGDAEEMLRRALGSDVHLITQLDRDLWTVHADSGRLEQMLAHLCDNARDAMPAGGTLFIDTSNVELGPDDVAGNHLKPGRYVRLRVSDTGCGMPREVVERAMEPFYTTKPRGSGTGLGLATVYGIATAAGGDVHLYSEVDIGTTVTILLPAADQPAAPASTGGTGRPAAPETGERGHETILMIEDEDALRQITGRILTRAGYQVLSADGGAKAIHLAQTHPERIDLLLTDVIMPGMTGNEAAARITEIRPGTPVLYMSGYAEPVLTSNGTLHDGVVMIEKPFTSRELLQRVRTVLNQHAPH</sequence>
<feature type="transmembrane region" description="Helical" evidence="9">
    <location>
        <begin position="39"/>
        <end position="57"/>
    </location>
</feature>
<dbReference type="SMART" id="SM00091">
    <property type="entry name" value="PAS"/>
    <property type="match status" value="2"/>
</dbReference>
<proteinExistence type="predicted"/>
<reference evidence="14" key="1">
    <citation type="submission" date="2023-07" db="EMBL/GenBank/DDBJ databases">
        <title>Sequencing the genomes of 1000 actinobacteria strains.</title>
        <authorList>
            <person name="Klenk H.-P."/>
        </authorList>
    </citation>
    <scope>NUCLEOTIDE SEQUENCE</scope>
    <source>
        <strain evidence="14">DSM 44707</strain>
    </source>
</reference>
<dbReference type="SMART" id="SM00387">
    <property type="entry name" value="HATPase_c"/>
    <property type="match status" value="1"/>
</dbReference>
<evidence type="ECO:0000259" key="12">
    <source>
        <dbReference type="PROSITE" id="PS50112"/>
    </source>
</evidence>
<evidence type="ECO:0000256" key="3">
    <source>
        <dbReference type="ARBA" id="ARBA00012438"/>
    </source>
</evidence>
<dbReference type="Pfam" id="PF00072">
    <property type="entry name" value="Response_reg"/>
    <property type="match status" value="1"/>
</dbReference>
<evidence type="ECO:0000313" key="15">
    <source>
        <dbReference type="Proteomes" id="UP001183643"/>
    </source>
</evidence>
<dbReference type="PROSITE" id="PS50112">
    <property type="entry name" value="PAS"/>
    <property type="match status" value="2"/>
</dbReference>
<dbReference type="InterPro" id="IPR001789">
    <property type="entry name" value="Sig_transdc_resp-reg_receiver"/>
</dbReference>
<dbReference type="CDD" id="cd00130">
    <property type="entry name" value="PAS"/>
    <property type="match status" value="2"/>
</dbReference>
<dbReference type="InterPro" id="IPR001610">
    <property type="entry name" value="PAC"/>
</dbReference>
<dbReference type="GO" id="GO:0000155">
    <property type="term" value="F:phosphorelay sensor kinase activity"/>
    <property type="evidence" value="ECO:0007669"/>
    <property type="project" value="InterPro"/>
</dbReference>
<dbReference type="SMART" id="SM00086">
    <property type="entry name" value="PAC"/>
    <property type="match status" value="2"/>
</dbReference>
<dbReference type="Gene3D" id="1.10.287.130">
    <property type="match status" value="1"/>
</dbReference>
<accession>A0AAE3YQS6</accession>
<dbReference type="PRINTS" id="PR00344">
    <property type="entry name" value="BCTRLSENSOR"/>
</dbReference>
<protein>
    <recommendedName>
        <fullName evidence="3">histidine kinase</fullName>
        <ecNumber evidence="3">2.7.13.3</ecNumber>
    </recommendedName>
</protein>
<dbReference type="InterPro" id="IPR003661">
    <property type="entry name" value="HisK_dim/P_dom"/>
</dbReference>
<comment type="subcellular location">
    <subcellularLocation>
        <location evidence="2">Cell membrane</location>
    </subcellularLocation>
</comment>
<dbReference type="InterPro" id="IPR013656">
    <property type="entry name" value="PAS_4"/>
</dbReference>
<name>A0AAE3YQS6_9ACTN</name>
<dbReference type="EMBL" id="JAVDYB010000001">
    <property type="protein sequence ID" value="MDR7276931.1"/>
    <property type="molecule type" value="Genomic_DNA"/>
</dbReference>
<dbReference type="GO" id="GO:0005886">
    <property type="term" value="C:plasma membrane"/>
    <property type="evidence" value="ECO:0007669"/>
    <property type="project" value="UniProtKB-SubCell"/>
</dbReference>
<keyword evidence="6" id="KW-0902">Two-component regulatory system</keyword>
<feature type="domain" description="PAC" evidence="13">
    <location>
        <begin position="434"/>
        <end position="489"/>
    </location>
</feature>
<dbReference type="Gene3D" id="3.40.50.2300">
    <property type="match status" value="1"/>
</dbReference>
<gene>
    <name evidence="14" type="ORF">J2S41_003709</name>
</gene>
<dbReference type="InterPro" id="IPR003594">
    <property type="entry name" value="HATPase_dom"/>
</dbReference>
<dbReference type="InterPro" id="IPR035965">
    <property type="entry name" value="PAS-like_dom_sf"/>
</dbReference>
<keyword evidence="9" id="KW-0472">Membrane</keyword>
<evidence type="ECO:0000256" key="5">
    <source>
        <dbReference type="ARBA" id="ARBA00022777"/>
    </source>
</evidence>
<feature type="transmembrane region" description="Helical" evidence="9">
    <location>
        <begin position="6"/>
        <end position="27"/>
    </location>
</feature>
<evidence type="ECO:0000256" key="4">
    <source>
        <dbReference type="ARBA" id="ARBA00022553"/>
    </source>
</evidence>
<dbReference type="SUPFAM" id="SSF47384">
    <property type="entry name" value="Homodimeric domain of signal transducing histidine kinase"/>
    <property type="match status" value="1"/>
</dbReference>
<dbReference type="PROSITE" id="PS50110">
    <property type="entry name" value="RESPONSE_REGULATORY"/>
    <property type="match status" value="1"/>
</dbReference>
<dbReference type="Pfam" id="PF13426">
    <property type="entry name" value="PAS_9"/>
    <property type="match status" value="1"/>
</dbReference>
<evidence type="ECO:0000259" key="13">
    <source>
        <dbReference type="PROSITE" id="PS50113"/>
    </source>
</evidence>
<dbReference type="Gene3D" id="3.30.565.10">
    <property type="entry name" value="Histidine kinase-like ATPase, C-terminal domain"/>
    <property type="match status" value="1"/>
</dbReference>
<keyword evidence="5" id="KW-0808">Transferase</keyword>
<feature type="transmembrane region" description="Helical" evidence="9">
    <location>
        <begin position="91"/>
        <end position="109"/>
    </location>
</feature>
<dbReference type="SUPFAM" id="SSF52172">
    <property type="entry name" value="CheY-like"/>
    <property type="match status" value="1"/>
</dbReference>
<feature type="transmembrane region" description="Helical" evidence="9">
    <location>
        <begin position="153"/>
        <end position="173"/>
    </location>
</feature>
<feature type="region of interest" description="Disordered" evidence="8">
    <location>
        <begin position="871"/>
        <end position="890"/>
    </location>
</feature>
<evidence type="ECO:0000256" key="2">
    <source>
        <dbReference type="ARBA" id="ARBA00004236"/>
    </source>
</evidence>
<dbReference type="Gene3D" id="3.30.450.20">
    <property type="entry name" value="PAS domain"/>
    <property type="match status" value="2"/>
</dbReference>
<keyword evidence="9" id="KW-1133">Transmembrane helix</keyword>
<dbReference type="EC" id="2.7.13.3" evidence="3"/>
<dbReference type="AlphaFoldDB" id="A0AAE3YQS6"/>
<evidence type="ECO:0000259" key="11">
    <source>
        <dbReference type="PROSITE" id="PS50110"/>
    </source>
</evidence>
<evidence type="ECO:0000256" key="1">
    <source>
        <dbReference type="ARBA" id="ARBA00000085"/>
    </source>
</evidence>
<evidence type="ECO:0000256" key="8">
    <source>
        <dbReference type="SAM" id="MobiDB-lite"/>
    </source>
</evidence>
<dbReference type="Pfam" id="PF02518">
    <property type="entry name" value="HATPase_c"/>
    <property type="match status" value="1"/>
</dbReference>
<evidence type="ECO:0000256" key="7">
    <source>
        <dbReference type="PROSITE-ProRule" id="PRU00169"/>
    </source>
</evidence>
<dbReference type="NCBIfam" id="TIGR00229">
    <property type="entry name" value="sensory_box"/>
    <property type="match status" value="2"/>
</dbReference>
<feature type="domain" description="Histidine kinase" evidence="10">
    <location>
        <begin position="639"/>
        <end position="869"/>
    </location>
</feature>
<dbReference type="PANTHER" id="PTHR43065">
    <property type="entry name" value="SENSOR HISTIDINE KINASE"/>
    <property type="match status" value="1"/>
</dbReference>
<dbReference type="SUPFAM" id="SSF55785">
    <property type="entry name" value="PYP-like sensor domain (PAS domain)"/>
    <property type="match status" value="2"/>
</dbReference>
<dbReference type="CDD" id="cd00082">
    <property type="entry name" value="HisKA"/>
    <property type="match status" value="1"/>
</dbReference>